<comment type="caution">
    <text evidence="3">The sequence shown here is derived from an EMBL/GenBank/DDBJ whole genome shotgun (WGS) entry which is preliminary data.</text>
</comment>
<keyword evidence="1" id="KW-0175">Coiled coil</keyword>
<sequence>MPERDKLSWLTPKRRRTTGNLKTNGHMKKVAEEGFGAIMEDGVPDHGSERPSGVSRPASQPHVPQISKSGDGGLFYAYARKDDDSESCYLLTFASAPTANEWWLLVQANFPAVSRPSPQLFTLNNPDMLSQTWIHPAFEHLRSRWMYIALSDSVSSGLGGAAQGILPLQDAHGNMLGGSAPSSPPLRQRSVRQWKEQDSRPGDIDARLDRVTQMMERSTDSIDKLVQSQAGSSQNGQGYFDTSPLAVHFGKMTDLLARNVENIESMSKKQFEHEQRLAEALEDVSRKRREDRIDLSQLSAHLDRVNRTLDQSAAQRRDGVRSPVEKPAAIDFTPVTTRLEALQQAIEQNSSINKKLLEERTNADAEARFKTQLDLLPVSETLEKIHEAIEKQNLHTTAILEILRDDKDDSLRVSKTNGETLDRILQAQIETKEIVEHNSGDIDFGPVAEHMDAIREATAGNTQQIKDFIEHQKIASPGVQSRSTDIDFSPMTDRLDRMHGALEKTSSYFQTQSPGTGDAKFLMSALSSHLSKIQAVTEQNAAAIRSMREKPAPPQVSPAPLVSEGMQDMIRETNDRLRELTRALSSEQTEHKRTPEADVLLNKRIEATSAQVRELMAGQREMVSAVRELALSITAKEKDSCDHVVIPPPRKVGKKIVGFVYDGKEGLGLG</sequence>
<name>A0A2S6BV82_9PEZI</name>
<protein>
    <submittedName>
        <fullName evidence="3">Uncharacterized protein</fullName>
    </submittedName>
</protein>
<dbReference type="OrthoDB" id="5364171at2759"/>
<evidence type="ECO:0000313" key="4">
    <source>
        <dbReference type="Proteomes" id="UP000237631"/>
    </source>
</evidence>
<gene>
    <name evidence="3" type="ORF">CBER1_08419</name>
</gene>
<keyword evidence="4" id="KW-1185">Reference proteome</keyword>
<feature type="coiled-coil region" evidence="1">
    <location>
        <begin position="563"/>
        <end position="590"/>
    </location>
</feature>
<feature type="region of interest" description="Disordered" evidence="2">
    <location>
        <begin position="35"/>
        <end position="68"/>
    </location>
</feature>
<feature type="region of interest" description="Disordered" evidence="2">
    <location>
        <begin position="1"/>
        <end position="21"/>
    </location>
</feature>
<dbReference type="STRING" id="357750.A0A2S6BV82"/>
<feature type="compositionally biased region" description="Basic and acidic residues" evidence="2">
    <location>
        <begin position="193"/>
        <end position="202"/>
    </location>
</feature>
<dbReference type="AlphaFoldDB" id="A0A2S6BV82"/>
<reference evidence="4" key="1">
    <citation type="journal article" date="2017" name="bioRxiv">
        <title>Conservation of a gene cluster reveals novel cercosporin biosynthetic mechanisms and extends production to the genus Colletotrichum.</title>
        <authorList>
            <person name="de Jonge R."/>
            <person name="Ebert M.K."/>
            <person name="Huitt-Roehl C.R."/>
            <person name="Pal P."/>
            <person name="Suttle J.C."/>
            <person name="Spanner R.E."/>
            <person name="Neubauer J.D."/>
            <person name="Jurick W.M.II."/>
            <person name="Stott K.A."/>
            <person name="Secor G.A."/>
            <person name="Thomma B.P.H.J."/>
            <person name="Van de Peer Y."/>
            <person name="Townsend C.A."/>
            <person name="Bolton M.D."/>
        </authorList>
    </citation>
    <scope>NUCLEOTIDE SEQUENCE [LARGE SCALE GENOMIC DNA]</scope>
    <source>
        <strain evidence="4">CBS538.71</strain>
    </source>
</reference>
<evidence type="ECO:0000313" key="3">
    <source>
        <dbReference type="EMBL" id="PPJ51375.1"/>
    </source>
</evidence>
<accession>A0A2S6BV82</accession>
<evidence type="ECO:0000256" key="1">
    <source>
        <dbReference type="SAM" id="Coils"/>
    </source>
</evidence>
<proteinExistence type="predicted"/>
<evidence type="ECO:0000256" key="2">
    <source>
        <dbReference type="SAM" id="MobiDB-lite"/>
    </source>
</evidence>
<feature type="region of interest" description="Disordered" evidence="2">
    <location>
        <begin position="175"/>
        <end position="202"/>
    </location>
</feature>
<dbReference type="Proteomes" id="UP000237631">
    <property type="component" value="Unassembled WGS sequence"/>
</dbReference>
<dbReference type="EMBL" id="PNEN01001756">
    <property type="protein sequence ID" value="PPJ51375.1"/>
    <property type="molecule type" value="Genomic_DNA"/>
</dbReference>
<organism evidence="3 4">
    <name type="scientific">Cercospora berteroae</name>
    <dbReference type="NCBI Taxonomy" id="357750"/>
    <lineage>
        <taxon>Eukaryota</taxon>
        <taxon>Fungi</taxon>
        <taxon>Dikarya</taxon>
        <taxon>Ascomycota</taxon>
        <taxon>Pezizomycotina</taxon>
        <taxon>Dothideomycetes</taxon>
        <taxon>Dothideomycetidae</taxon>
        <taxon>Mycosphaerellales</taxon>
        <taxon>Mycosphaerellaceae</taxon>
        <taxon>Cercospora</taxon>
    </lineage>
</organism>